<dbReference type="Proteomes" id="UP000634136">
    <property type="component" value="Unassembled WGS sequence"/>
</dbReference>
<organism evidence="1 2">
    <name type="scientific">Senna tora</name>
    <dbReference type="NCBI Taxonomy" id="362788"/>
    <lineage>
        <taxon>Eukaryota</taxon>
        <taxon>Viridiplantae</taxon>
        <taxon>Streptophyta</taxon>
        <taxon>Embryophyta</taxon>
        <taxon>Tracheophyta</taxon>
        <taxon>Spermatophyta</taxon>
        <taxon>Magnoliopsida</taxon>
        <taxon>eudicotyledons</taxon>
        <taxon>Gunneridae</taxon>
        <taxon>Pentapetalae</taxon>
        <taxon>rosids</taxon>
        <taxon>fabids</taxon>
        <taxon>Fabales</taxon>
        <taxon>Fabaceae</taxon>
        <taxon>Caesalpinioideae</taxon>
        <taxon>Cassia clade</taxon>
        <taxon>Senna</taxon>
    </lineage>
</organism>
<name>A0A834WK73_9FABA</name>
<reference evidence="1" key="1">
    <citation type="submission" date="2020-09" db="EMBL/GenBank/DDBJ databases">
        <title>Genome-Enabled Discovery of Anthraquinone Biosynthesis in Senna tora.</title>
        <authorList>
            <person name="Kang S.-H."/>
            <person name="Pandey R.P."/>
            <person name="Lee C.-M."/>
            <person name="Sim J.-S."/>
            <person name="Jeong J.-T."/>
            <person name="Choi B.-S."/>
            <person name="Jung M."/>
            <person name="Ginzburg D."/>
            <person name="Zhao K."/>
            <person name="Won S.Y."/>
            <person name="Oh T.-J."/>
            <person name="Yu Y."/>
            <person name="Kim N.-H."/>
            <person name="Lee O.R."/>
            <person name="Lee T.-H."/>
            <person name="Bashyal P."/>
            <person name="Kim T.-S."/>
            <person name="Lee W.-H."/>
            <person name="Kawkins C."/>
            <person name="Kim C.-K."/>
            <person name="Kim J.S."/>
            <person name="Ahn B.O."/>
            <person name="Rhee S.Y."/>
            <person name="Sohng J.K."/>
        </authorList>
    </citation>
    <scope>NUCLEOTIDE SEQUENCE</scope>
    <source>
        <tissue evidence="1">Leaf</tissue>
    </source>
</reference>
<dbReference type="EMBL" id="JAAIUW010000007">
    <property type="protein sequence ID" value="KAF7823998.1"/>
    <property type="molecule type" value="Genomic_DNA"/>
</dbReference>
<dbReference type="AlphaFoldDB" id="A0A834WK73"/>
<sequence>MGLMITRKECEVLCKHILNRKLLLNVKRIQEVQHKRVVEQVSQTDRFAFYFRIRLDLMLEWDS</sequence>
<protein>
    <submittedName>
        <fullName evidence="1">Uncharacterized protein</fullName>
    </submittedName>
</protein>
<comment type="caution">
    <text evidence="1">The sequence shown here is derived from an EMBL/GenBank/DDBJ whole genome shotgun (WGS) entry which is preliminary data.</text>
</comment>
<evidence type="ECO:0000313" key="2">
    <source>
        <dbReference type="Proteomes" id="UP000634136"/>
    </source>
</evidence>
<gene>
    <name evidence="1" type="ORF">G2W53_022142</name>
</gene>
<keyword evidence="2" id="KW-1185">Reference proteome</keyword>
<accession>A0A834WK73</accession>
<proteinExistence type="predicted"/>
<evidence type="ECO:0000313" key="1">
    <source>
        <dbReference type="EMBL" id="KAF7823998.1"/>
    </source>
</evidence>